<dbReference type="AlphaFoldDB" id="A0A286UQC3"/>
<reference evidence="2 3" key="1">
    <citation type="journal article" date="2017" name="Mol. Ecol.">
        <title>Comparative and population genomic landscape of Phellinus noxius: A hypervariable fungus causing root rot in trees.</title>
        <authorList>
            <person name="Chung C.L."/>
            <person name="Lee T.J."/>
            <person name="Akiba M."/>
            <person name="Lee H.H."/>
            <person name="Kuo T.H."/>
            <person name="Liu D."/>
            <person name="Ke H.M."/>
            <person name="Yokoi T."/>
            <person name="Roa M.B."/>
            <person name="Lu M.J."/>
            <person name="Chang Y.Y."/>
            <person name="Ann P.J."/>
            <person name="Tsai J.N."/>
            <person name="Chen C.Y."/>
            <person name="Tzean S.S."/>
            <person name="Ota Y."/>
            <person name="Hattori T."/>
            <person name="Sahashi N."/>
            <person name="Liou R.F."/>
            <person name="Kikuchi T."/>
            <person name="Tsai I.J."/>
        </authorList>
    </citation>
    <scope>NUCLEOTIDE SEQUENCE [LARGE SCALE GENOMIC DNA]</scope>
    <source>
        <strain evidence="2 3">FFPRI411160</strain>
    </source>
</reference>
<dbReference type="GO" id="GO:0043743">
    <property type="term" value="F:LPPG:FO 2-phospho-L-lactate transferase activity"/>
    <property type="evidence" value="ECO:0007669"/>
    <property type="project" value="InterPro"/>
</dbReference>
<comment type="caution">
    <text evidence="2">The sequence shown here is derived from an EMBL/GenBank/DDBJ whole genome shotgun (WGS) entry which is preliminary data.</text>
</comment>
<evidence type="ECO:0000313" key="2">
    <source>
        <dbReference type="EMBL" id="PAV21772.1"/>
    </source>
</evidence>
<evidence type="ECO:0000256" key="1">
    <source>
        <dbReference type="SAM" id="MobiDB-lite"/>
    </source>
</evidence>
<dbReference type="Gene3D" id="3.40.50.10680">
    <property type="entry name" value="CofD-like domains"/>
    <property type="match status" value="1"/>
</dbReference>
<dbReference type="PANTHER" id="PTHR31240:SF0">
    <property type="entry name" value="MATERNAL EFFECT EMBRYO ARREST 18"/>
    <property type="match status" value="1"/>
</dbReference>
<sequence>MDQGSSIQKGPGSSIFDLPVTSTRQEQTPTLESRPPISFLQSSLQEHERTAYNPGDLSDTENPSFIVISGGTGCNSICSAFGDACYVLPVSDDGGSSSEIIRVLGGPSIGDIRSRLIRLIPTAPEDSPLDRIRNLLAYRLSPESSEREARDEWRDIVEGRSPLWAGIPTDRKEVIRGFLAYFENEILRRAHKSFSFQNGSVGNYFLAAAQIFFRSLPSAVFLFSSITNSQANIVPVLVTNHTVTIAAELENGRTLVGQCNISHPMQSESSFSFSLSNFDDADVESPRQPSFLQKGKTSNLSYSKSDESHEEPLEARINRLYYINAYGNEIHPIPNPEFLTQCSSKDVLVYSCGSLWTSIIPCLALKGVAAAIARSRTLKIKVLLLNSRNDRETAGYTAPDYIHAIVHTLNTHYKSQNSYTSYPISAYITHLVYLEGGLVPLNEEEILKLGVRCIKIASSHEATSHNRGPVFDADCVRDALKVIMKDQHRGWGS</sequence>
<organism evidence="2 3">
    <name type="scientific">Pyrrhoderma noxium</name>
    <dbReference type="NCBI Taxonomy" id="2282107"/>
    <lineage>
        <taxon>Eukaryota</taxon>
        <taxon>Fungi</taxon>
        <taxon>Dikarya</taxon>
        <taxon>Basidiomycota</taxon>
        <taxon>Agaricomycotina</taxon>
        <taxon>Agaricomycetes</taxon>
        <taxon>Hymenochaetales</taxon>
        <taxon>Hymenochaetaceae</taxon>
        <taxon>Pyrrhoderma</taxon>
    </lineage>
</organism>
<dbReference type="InterPro" id="IPR002882">
    <property type="entry name" value="CofD"/>
</dbReference>
<dbReference type="OrthoDB" id="10267139at2759"/>
<feature type="compositionally biased region" description="Polar residues" evidence="1">
    <location>
        <begin position="287"/>
        <end position="303"/>
    </location>
</feature>
<evidence type="ECO:0000313" key="3">
    <source>
        <dbReference type="Proteomes" id="UP000217199"/>
    </source>
</evidence>
<dbReference type="InterPro" id="IPR038136">
    <property type="entry name" value="CofD-like_dom_sf"/>
</dbReference>
<keyword evidence="3" id="KW-1185">Reference proteome</keyword>
<dbReference type="STRING" id="2282107.A0A286UQC3"/>
<dbReference type="Proteomes" id="UP000217199">
    <property type="component" value="Unassembled WGS sequence"/>
</dbReference>
<dbReference type="Pfam" id="PF01933">
    <property type="entry name" value="CofD"/>
    <property type="match status" value="1"/>
</dbReference>
<gene>
    <name evidence="2" type="ORF">PNOK_0172900</name>
</gene>
<name>A0A286UQC3_9AGAM</name>
<dbReference type="InParanoid" id="A0A286UQC3"/>
<feature type="region of interest" description="Disordered" evidence="1">
    <location>
        <begin position="1"/>
        <end position="36"/>
    </location>
</feature>
<protein>
    <submittedName>
        <fullName evidence="2">UPF0052-domain-containing</fullName>
    </submittedName>
</protein>
<feature type="region of interest" description="Disordered" evidence="1">
    <location>
        <begin position="282"/>
        <end position="308"/>
    </location>
</feature>
<dbReference type="EMBL" id="NBII01000002">
    <property type="protein sequence ID" value="PAV21772.1"/>
    <property type="molecule type" value="Genomic_DNA"/>
</dbReference>
<proteinExistence type="predicted"/>
<dbReference type="SUPFAM" id="SSF142338">
    <property type="entry name" value="CofD-like"/>
    <property type="match status" value="1"/>
</dbReference>
<dbReference type="PANTHER" id="PTHR31240">
    <property type="entry name" value="MATERNAL EFFECT EMBRYO ARREST 18"/>
    <property type="match status" value="1"/>
</dbReference>
<feature type="compositionally biased region" description="Polar residues" evidence="1">
    <location>
        <begin position="20"/>
        <end position="31"/>
    </location>
</feature>
<accession>A0A286UQC3</accession>